<dbReference type="InterPro" id="IPR040190">
    <property type="entry name" value="MURQ/GCKR"/>
</dbReference>
<dbReference type="NCBIfam" id="TIGR00274">
    <property type="entry name" value="N-acetylmuramic acid 6-phosphate etherase"/>
    <property type="match status" value="1"/>
</dbReference>
<comment type="catalytic activity">
    <reaction evidence="3">
        <text>N-acetyl-D-muramate 6-phosphate + H2O = N-acetyl-D-glucosamine 6-phosphate + (R)-lactate</text>
        <dbReference type="Rhea" id="RHEA:26410"/>
        <dbReference type="ChEBI" id="CHEBI:15377"/>
        <dbReference type="ChEBI" id="CHEBI:16004"/>
        <dbReference type="ChEBI" id="CHEBI:57513"/>
        <dbReference type="ChEBI" id="CHEBI:58722"/>
        <dbReference type="EC" id="4.2.1.126"/>
    </reaction>
</comment>
<dbReference type="RefSeq" id="WP_245867538.1">
    <property type="nucleotide sequence ID" value="NZ_CP155573.1"/>
</dbReference>
<evidence type="ECO:0000256" key="2">
    <source>
        <dbReference type="ARBA" id="ARBA00023277"/>
    </source>
</evidence>
<comment type="subunit">
    <text evidence="3">Homodimer.</text>
</comment>
<comment type="function">
    <text evidence="3">Specifically catalyzes the cleavage of the D-lactyl ether substituent of MurNAc 6-phosphate, producing GlcNAc 6-phosphate and D-lactate.</text>
</comment>
<dbReference type="NCBIfam" id="NF003915">
    <property type="entry name" value="PRK05441.1"/>
    <property type="match status" value="1"/>
</dbReference>
<keyword evidence="2 3" id="KW-0119">Carbohydrate metabolism</keyword>
<dbReference type="EC" id="4.2.1.126" evidence="3"/>
<dbReference type="HAMAP" id="MF_00068">
    <property type="entry name" value="MurQ"/>
    <property type="match status" value="1"/>
</dbReference>
<keyword evidence="1 3" id="KW-0456">Lyase</keyword>
<dbReference type="PROSITE" id="PS51464">
    <property type="entry name" value="SIS"/>
    <property type="match status" value="1"/>
</dbReference>
<dbReference type="InterPro" id="IPR005488">
    <property type="entry name" value="Etherase_MurQ"/>
</dbReference>
<protein>
    <recommendedName>
        <fullName evidence="3">N-acetylmuramic acid 6-phosphate etherase</fullName>
        <shortName evidence="3">MurNAc-6-P etherase</shortName>
        <ecNumber evidence="3">4.2.1.126</ecNumber>
    </recommendedName>
    <alternativeName>
        <fullName evidence="3">N-acetylmuramic acid 6-phosphate hydrolase</fullName>
    </alternativeName>
    <alternativeName>
        <fullName evidence="3">N-acetylmuramic acid 6-phosphate lyase</fullName>
    </alternativeName>
</protein>
<proteinExistence type="inferred from homology"/>
<reference evidence="5" key="1">
    <citation type="submission" date="2024-05" db="EMBL/GenBank/DDBJ databases">
        <title>Isolation and characterization of Sporomusa carbonis sp. nov., a carboxydotrophic hydrogenogen in the genus of Sporomusa isolated from a charcoal burning pile.</title>
        <authorList>
            <person name="Boeer T."/>
            <person name="Rosenbaum F."/>
            <person name="Eysell L."/>
            <person name="Mueller V."/>
            <person name="Daniel R."/>
            <person name="Poehlein A."/>
        </authorList>
    </citation>
    <scope>NUCLEOTIDE SEQUENCE [LARGE SCALE GENOMIC DNA]</scope>
    <source>
        <strain evidence="5">DSM 10669</strain>
    </source>
</reference>
<name>A0ABZ3ISJ2_9FIRM</name>
<evidence type="ECO:0000313" key="6">
    <source>
        <dbReference type="Proteomes" id="UP000216752"/>
    </source>
</evidence>
<dbReference type="InterPro" id="IPR005486">
    <property type="entry name" value="Glucokinase_regulatory_CS"/>
</dbReference>
<organism evidence="5 6">
    <name type="scientific">Sporomusa silvacetica DSM 10669</name>
    <dbReference type="NCBI Taxonomy" id="1123289"/>
    <lineage>
        <taxon>Bacteria</taxon>
        <taxon>Bacillati</taxon>
        <taxon>Bacillota</taxon>
        <taxon>Negativicutes</taxon>
        <taxon>Selenomonadales</taxon>
        <taxon>Sporomusaceae</taxon>
        <taxon>Sporomusa</taxon>
    </lineage>
</organism>
<evidence type="ECO:0000259" key="4">
    <source>
        <dbReference type="PROSITE" id="PS51464"/>
    </source>
</evidence>
<feature type="active site" evidence="3">
    <location>
        <position position="131"/>
    </location>
</feature>
<dbReference type="EMBL" id="CP155573">
    <property type="protein sequence ID" value="XFO68696.1"/>
    <property type="molecule type" value="Genomic_DNA"/>
</dbReference>
<dbReference type="Pfam" id="PF22645">
    <property type="entry name" value="GKRP_SIS_N"/>
    <property type="match status" value="1"/>
</dbReference>
<comment type="pathway">
    <text evidence="3">Amino-sugar metabolism; N-acetylmuramate degradation.</text>
</comment>
<feature type="active site" description="Proton donor" evidence="3">
    <location>
        <position position="100"/>
    </location>
</feature>
<dbReference type="PANTHER" id="PTHR10088">
    <property type="entry name" value="GLUCOKINASE REGULATORY PROTEIN"/>
    <property type="match status" value="1"/>
</dbReference>
<comment type="miscellaneous">
    <text evidence="3">A lyase-type mechanism (elimination/hydration) is suggested for the cleavage of the lactyl ether bond of MurNAc 6-phosphate, with the formation of an alpha,beta-unsaturated aldehyde intermediate with (E)-stereochemistry, followed by the syn addition of water to give product.</text>
</comment>
<feature type="domain" description="SIS" evidence="4">
    <location>
        <begin position="72"/>
        <end position="235"/>
    </location>
</feature>
<dbReference type="CDD" id="cd05007">
    <property type="entry name" value="SIS_Etherase"/>
    <property type="match status" value="1"/>
</dbReference>
<dbReference type="NCBIfam" id="NF009222">
    <property type="entry name" value="PRK12570.1"/>
    <property type="match status" value="1"/>
</dbReference>
<evidence type="ECO:0000256" key="1">
    <source>
        <dbReference type="ARBA" id="ARBA00023239"/>
    </source>
</evidence>
<sequence length="320" mass="33375">MGEEQGLKIRLGAMRLGVKIEDLLTEAVNPQTVNMDKLTTSQLLEAINAEDKTVAAAVAEEIPHIALAVDKIAAALQTGGRLIYIGAGTSGRLGVLDAAECPPTFGVEPDRIIGLIAGGDTALIKAIEGAEDEISGAVIQLQLVKLTAKDVVVGLAASGRTPYVLGGLKYANTVGACTVAISCTPNSMIGKVAKLAITPLVGPEVITGSTRMKAGTAQKLVLNMLTTATMVRLGKVYGNLMVDVKPTNAKLVERAKQIVAQATGVSCERAGEILVQAGMNPKTAIVMIKRDCSAEQASCYLAAVGGFIRRAIIDEKRMKR</sequence>
<dbReference type="Gene3D" id="1.10.8.1080">
    <property type="match status" value="1"/>
</dbReference>
<keyword evidence="6" id="KW-1185">Reference proteome</keyword>
<evidence type="ECO:0000313" key="5">
    <source>
        <dbReference type="EMBL" id="XFO68696.1"/>
    </source>
</evidence>
<evidence type="ECO:0000256" key="3">
    <source>
        <dbReference type="HAMAP-Rule" id="MF_00068"/>
    </source>
</evidence>
<dbReference type="Gene3D" id="3.40.50.10490">
    <property type="entry name" value="Glucose-6-phosphate isomerase like protein, domain 1"/>
    <property type="match status" value="1"/>
</dbReference>
<comment type="similarity">
    <text evidence="3">Belongs to the GCKR-like family. MurNAc-6-P etherase subfamily.</text>
</comment>
<dbReference type="Proteomes" id="UP000216752">
    <property type="component" value="Chromosome"/>
</dbReference>
<dbReference type="InterPro" id="IPR046348">
    <property type="entry name" value="SIS_dom_sf"/>
</dbReference>
<dbReference type="GO" id="GO:0016829">
    <property type="term" value="F:lyase activity"/>
    <property type="evidence" value="ECO:0007669"/>
    <property type="project" value="UniProtKB-KW"/>
</dbReference>
<dbReference type="PANTHER" id="PTHR10088:SF4">
    <property type="entry name" value="GLUCOKINASE REGULATORY PROTEIN"/>
    <property type="match status" value="1"/>
</dbReference>
<dbReference type="InterPro" id="IPR001347">
    <property type="entry name" value="SIS_dom"/>
</dbReference>
<gene>
    <name evidence="3 5" type="primary">murQ</name>
    <name evidence="5" type="ORF">SPSIL_049190</name>
</gene>
<accession>A0ABZ3ISJ2</accession>
<dbReference type="SUPFAM" id="SSF53697">
    <property type="entry name" value="SIS domain"/>
    <property type="match status" value="1"/>
</dbReference>
<dbReference type="PROSITE" id="PS01272">
    <property type="entry name" value="GCKR"/>
    <property type="match status" value="1"/>
</dbReference>